<feature type="transmembrane region" description="Helical" evidence="7">
    <location>
        <begin position="311"/>
        <end position="331"/>
    </location>
</feature>
<comment type="subcellular location">
    <subcellularLocation>
        <location evidence="1">Cell membrane</location>
        <topology evidence="1">Multi-pass membrane protein</topology>
    </subcellularLocation>
</comment>
<keyword evidence="10" id="KW-1185">Reference proteome</keyword>
<evidence type="ECO:0000256" key="3">
    <source>
        <dbReference type="ARBA" id="ARBA00022692"/>
    </source>
</evidence>
<feature type="transmembrane region" description="Helical" evidence="7">
    <location>
        <begin position="125"/>
        <end position="146"/>
    </location>
</feature>
<dbReference type="AlphaFoldDB" id="A0A2Z5QYS9"/>
<dbReference type="GO" id="GO:0005886">
    <property type="term" value="C:plasma membrane"/>
    <property type="evidence" value="ECO:0007669"/>
    <property type="project" value="UniProtKB-SubCell"/>
</dbReference>
<feature type="transmembrane region" description="Helical" evidence="7">
    <location>
        <begin position="12"/>
        <end position="34"/>
    </location>
</feature>
<dbReference type="PANTHER" id="PTHR30250:SF11">
    <property type="entry name" value="O-ANTIGEN TRANSPORTER-RELATED"/>
    <property type="match status" value="1"/>
</dbReference>
<keyword evidence="5 7" id="KW-0472">Membrane</keyword>
<reference evidence="9 10" key="1">
    <citation type="submission" date="2016-10" db="EMBL/GenBank/DDBJ databases">
        <title>Genome sequence of Rothia aeria strain JCM11412.</title>
        <authorList>
            <person name="Nambu T."/>
        </authorList>
    </citation>
    <scope>NUCLEOTIDE SEQUENCE [LARGE SCALE GENOMIC DNA]</scope>
    <source>
        <strain evidence="9 10">JCM 11412</strain>
    </source>
</reference>
<dbReference type="Pfam" id="PF02706">
    <property type="entry name" value="Wzz"/>
    <property type="match status" value="1"/>
</dbReference>
<dbReference type="InterPro" id="IPR050833">
    <property type="entry name" value="Poly_Biosynth_Transport"/>
</dbReference>
<keyword evidence="2" id="KW-1003">Cell membrane</keyword>
<sequence length="946" mass="101176">MTATKPKSLARSGSLSSLCVMYGAAIAFGTTLVVSNGIGPAGAGEFFRLMALFAIATSTAVFGADTGLVRTISAQNALGRYSAIPRLIRYAVLPPLALSLGITAVACIYSVAVPMPHEYAVALRMSALFVIVAAVMSVYFGALRGLNHVVTFTVMQNVLLPTLRFGAIALVVFASGHLLDLVFAWTLPVAATALLTLWVVESYMPRSKDRPQSEAAATTPQESAHSFWTFSSARGVATIVETILEWIDVLTVTTVLGPAAGGVYGAVNRCVRVGTMVEHTGRIVTGPSISAALATQNIDRARQIFLATTRVLTAISWPFYLTLAAFGPTLLGFFGKGFEEGAGILWVICPAAMLSMSAGGVQSILLMSGKSRWQLLNKLSSLAVAIILNVALVPLWGLYGAVTAWASALLIDTFLASYQVFRLVGIRTSLTEMAPALTLGALVPLGCSFVVLTIVGQGLLGLVLYVILLAPSYVALLYYFRTQLGIERFLASRKGGGKGAGTRSALAHQLSIQGENTMSKLSATTDAPAVSLREQLHRVWRHKMIVIITIVVCTLIAVAFSFLAPPKYTAKSSVLVNPLVTDPAAGGNANSLKVDISTESRAAGSREVADKAADNLRSEGVDNDSKLTDKLMNSTKVVPTSQTAVLDIEVSDSNAKRSAQYANAIAKAYLEVRQNNLKETITDSVKKLDAQIKQLEDEDKNNNGNANSAKISQMRERRNQIQLTSTVGGRVLTEAQPPKKATGLGHRKTALAGVGTGLLLGVLIAYVYDRMMRTVGYSDRLKDLGIPVQTVRPRSSDEDTLLLMRRIGSPDGNLRASNISGIVIVSDSPALADQLHRQLYRTIPSGKAYFTDYPALSKVLEHYSPEQVIESNEIPMVINLADEAPLSTLLRLSEACRVCLVPVGELSSRAQVRELFSHLRTLENTVSIAIFMDTDPEKEKVDGATA</sequence>
<evidence type="ECO:0000256" key="5">
    <source>
        <dbReference type="ARBA" id="ARBA00023136"/>
    </source>
</evidence>
<dbReference type="KEGG" id="raj:RA11412_1142"/>
<protein>
    <recommendedName>
        <fullName evidence="8">Polysaccharide chain length determinant N-terminal domain-containing protein</fullName>
    </recommendedName>
</protein>
<feature type="transmembrane region" description="Helical" evidence="7">
    <location>
        <begin position="462"/>
        <end position="480"/>
    </location>
</feature>
<keyword evidence="3 7" id="KW-0812">Transmembrane</keyword>
<evidence type="ECO:0000256" key="7">
    <source>
        <dbReference type="SAM" id="Phobius"/>
    </source>
</evidence>
<evidence type="ECO:0000313" key="10">
    <source>
        <dbReference type="Proteomes" id="UP000250241"/>
    </source>
</evidence>
<feature type="transmembrane region" description="Helical" evidence="7">
    <location>
        <begin position="750"/>
        <end position="768"/>
    </location>
</feature>
<feature type="domain" description="Polysaccharide chain length determinant N-terminal" evidence="8">
    <location>
        <begin position="530"/>
        <end position="616"/>
    </location>
</feature>
<dbReference type="RefSeq" id="WP_233129297.1">
    <property type="nucleotide sequence ID" value="NZ_CAUVUG010000004.1"/>
</dbReference>
<evidence type="ECO:0000256" key="6">
    <source>
        <dbReference type="SAM" id="MobiDB-lite"/>
    </source>
</evidence>
<evidence type="ECO:0000256" key="4">
    <source>
        <dbReference type="ARBA" id="ARBA00022989"/>
    </source>
</evidence>
<proteinExistence type="predicted"/>
<feature type="transmembrane region" description="Helical" evidence="7">
    <location>
        <begin position="343"/>
        <end position="367"/>
    </location>
</feature>
<dbReference type="Proteomes" id="UP000250241">
    <property type="component" value="Chromosome"/>
</dbReference>
<organism evidence="9 10">
    <name type="scientific">Rothia aeria</name>
    <dbReference type="NCBI Taxonomy" id="172042"/>
    <lineage>
        <taxon>Bacteria</taxon>
        <taxon>Bacillati</taxon>
        <taxon>Actinomycetota</taxon>
        <taxon>Actinomycetes</taxon>
        <taxon>Micrococcales</taxon>
        <taxon>Micrococcaceae</taxon>
        <taxon>Rothia</taxon>
    </lineage>
</organism>
<feature type="transmembrane region" description="Helical" evidence="7">
    <location>
        <begin position="544"/>
        <end position="564"/>
    </location>
</feature>
<keyword evidence="4 7" id="KW-1133">Transmembrane helix</keyword>
<feature type="transmembrane region" description="Helical" evidence="7">
    <location>
        <begin position="182"/>
        <end position="200"/>
    </location>
</feature>
<feature type="transmembrane region" description="Helical" evidence="7">
    <location>
        <begin position="46"/>
        <end position="69"/>
    </location>
</feature>
<evidence type="ECO:0000313" key="9">
    <source>
        <dbReference type="EMBL" id="BAV87441.1"/>
    </source>
</evidence>
<dbReference type="PANTHER" id="PTHR30250">
    <property type="entry name" value="PST FAMILY PREDICTED COLANIC ACID TRANSPORTER"/>
    <property type="match status" value="1"/>
</dbReference>
<accession>A0A2Z5QYS9</accession>
<gene>
    <name evidence="9" type="ORF">RA11412_1142</name>
</gene>
<evidence type="ECO:0000259" key="8">
    <source>
        <dbReference type="Pfam" id="PF02706"/>
    </source>
</evidence>
<dbReference type="EMBL" id="AP017895">
    <property type="protein sequence ID" value="BAV87441.1"/>
    <property type="molecule type" value="Genomic_DNA"/>
</dbReference>
<name>A0A2Z5QYS9_9MICC</name>
<feature type="transmembrane region" description="Helical" evidence="7">
    <location>
        <begin position="90"/>
        <end position="113"/>
    </location>
</feature>
<feature type="transmembrane region" description="Helical" evidence="7">
    <location>
        <begin position="379"/>
        <end position="399"/>
    </location>
</feature>
<feature type="transmembrane region" description="Helical" evidence="7">
    <location>
        <begin position="436"/>
        <end position="456"/>
    </location>
</feature>
<feature type="compositionally biased region" description="Polar residues" evidence="6">
    <location>
        <begin position="702"/>
        <end position="711"/>
    </location>
</feature>
<feature type="region of interest" description="Disordered" evidence="6">
    <location>
        <begin position="696"/>
        <end position="715"/>
    </location>
</feature>
<evidence type="ECO:0000256" key="1">
    <source>
        <dbReference type="ARBA" id="ARBA00004651"/>
    </source>
</evidence>
<feature type="transmembrane region" description="Helical" evidence="7">
    <location>
        <begin position="405"/>
        <end position="424"/>
    </location>
</feature>
<feature type="transmembrane region" description="Helical" evidence="7">
    <location>
        <begin position="158"/>
        <end position="176"/>
    </location>
</feature>
<evidence type="ECO:0000256" key="2">
    <source>
        <dbReference type="ARBA" id="ARBA00022475"/>
    </source>
</evidence>
<dbReference type="InterPro" id="IPR003856">
    <property type="entry name" value="LPS_length_determ_N"/>
</dbReference>
<dbReference type="GeneID" id="93861325"/>